<organism evidence="1 2">
    <name type="scientific">Obba rivulosa</name>
    <dbReference type="NCBI Taxonomy" id="1052685"/>
    <lineage>
        <taxon>Eukaryota</taxon>
        <taxon>Fungi</taxon>
        <taxon>Dikarya</taxon>
        <taxon>Basidiomycota</taxon>
        <taxon>Agaricomycotina</taxon>
        <taxon>Agaricomycetes</taxon>
        <taxon>Polyporales</taxon>
        <taxon>Gelatoporiaceae</taxon>
        <taxon>Obba</taxon>
    </lineage>
</organism>
<keyword evidence="2" id="KW-1185">Reference proteome</keyword>
<evidence type="ECO:0000313" key="1">
    <source>
        <dbReference type="EMBL" id="OCH89717.1"/>
    </source>
</evidence>
<dbReference type="EMBL" id="KV722420">
    <property type="protein sequence ID" value="OCH89717.1"/>
    <property type="molecule type" value="Genomic_DNA"/>
</dbReference>
<dbReference type="Proteomes" id="UP000250043">
    <property type="component" value="Unassembled WGS sequence"/>
</dbReference>
<evidence type="ECO:0000313" key="2">
    <source>
        <dbReference type="Proteomes" id="UP000250043"/>
    </source>
</evidence>
<name>A0A8E2AX48_9APHY</name>
<sequence>MIIQTLRMIMAYSHRWLPDKTLFQCVPPNPSESDLLGPYNKLLYTLFPTSTNSTAAPWYSEPTASELDDLVLIFNVFLKNTPVFVLHALGTKLCFYHLDSTRAHAEILPRATPCRPAMVNDPAPAERWDCDILEAGREKRFRAVVDKIKEACARLEA</sequence>
<protein>
    <submittedName>
        <fullName evidence="1">Uncharacterized protein</fullName>
    </submittedName>
</protein>
<dbReference type="AlphaFoldDB" id="A0A8E2AX48"/>
<dbReference type="OrthoDB" id="3218552at2759"/>
<accession>A0A8E2AX48</accession>
<proteinExistence type="predicted"/>
<gene>
    <name evidence="1" type="ORF">OBBRIDRAFT_813038</name>
</gene>
<reference evidence="1 2" key="1">
    <citation type="submission" date="2016-07" db="EMBL/GenBank/DDBJ databases">
        <title>Draft genome of the white-rot fungus Obba rivulosa 3A-2.</title>
        <authorList>
            <consortium name="DOE Joint Genome Institute"/>
            <person name="Miettinen O."/>
            <person name="Riley R."/>
            <person name="Acob R."/>
            <person name="Barry K."/>
            <person name="Cullen D."/>
            <person name="De Vries R."/>
            <person name="Hainaut M."/>
            <person name="Hatakka A."/>
            <person name="Henrissat B."/>
            <person name="Hilden K."/>
            <person name="Kuo R."/>
            <person name="Labutti K."/>
            <person name="Lipzen A."/>
            <person name="Makela M.R."/>
            <person name="Sandor L."/>
            <person name="Spatafora J.W."/>
            <person name="Grigoriev I.V."/>
            <person name="Hibbett D.S."/>
        </authorList>
    </citation>
    <scope>NUCLEOTIDE SEQUENCE [LARGE SCALE GENOMIC DNA]</scope>
    <source>
        <strain evidence="1 2">3A-2</strain>
    </source>
</reference>